<feature type="compositionally biased region" description="Pro residues" evidence="1">
    <location>
        <begin position="22"/>
        <end position="35"/>
    </location>
</feature>
<keyword evidence="2" id="KW-0472">Membrane</keyword>
<gene>
    <name evidence="3" type="ORF">ATK74_0450</name>
</gene>
<protein>
    <submittedName>
        <fullName evidence="3">Uncharacterized protein</fullName>
    </submittedName>
</protein>
<organism evidence="3 4">
    <name type="scientific">Propionicimonas paludicola</name>
    <dbReference type="NCBI Taxonomy" id="185243"/>
    <lineage>
        <taxon>Bacteria</taxon>
        <taxon>Bacillati</taxon>
        <taxon>Actinomycetota</taxon>
        <taxon>Actinomycetes</taxon>
        <taxon>Propionibacteriales</taxon>
        <taxon>Nocardioidaceae</taxon>
        <taxon>Propionicimonas</taxon>
    </lineage>
</organism>
<keyword evidence="4" id="KW-1185">Reference proteome</keyword>
<reference evidence="3 4" key="1">
    <citation type="submission" date="2017-10" db="EMBL/GenBank/DDBJ databases">
        <title>Sequencing the genomes of 1000 actinobacteria strains.</title>
        <authorList>
            <person name="Klenk H.-P."/>
        </authorList>
    </citation>
    <scope>NUCLEOTIDE SEQUENCE [LARGE SCALE GENOMIC DNA]</scope>
    <source>
        <strain evidence="3 4">DSM 15597</strain>
    </source>
</reference>
<accession>A0A2A9CQW1</accession>
<feature type="region of interest" description="Disordered" evidence="1">
    <location>
        <begin position="1"/>
        <end position="44"/>
    </location>
</feature>
<dbReference type="OrthoDB" id="4939292at2"/>
<feature type="transmembrane region" description="Helical" evidence="2">
    <location>
        <begin position="120"/>
        <end position="137"/>
    </location>
</feature>
<dbReference type="RefSeq" id="WP_098459516.1">
    <property type="nucleotide sequence ID" value="NZ_PDJC01000001.1"/>
</dbReference>
<name>A0A2A9CQW1_9ACTN</name>
<dbReference type="EMBL" id="PDJC01000001">
    <property type="protein sequence ID" value="PFG15929.1"/>
    <property type="molecule type" value="Genomic_DNA"/>
</dbReference>
<feature type="transmembrane region" description="Helical" evidence="2">
    <location>
        <begin position="149"/>
        <end position="169"/>
    </location>
</feature>
<dbReference type="Proteomes" id="UP000226079">
    <property type="component" value="Unassembled WGS sequence"/>
</dbReference>
<evidence type="ECO:0000256" key="2">
    <source>
        <dbReference type="SAM" id="Phobius"/>
    </source>
</evidence>
<dbReference type="AlphaFoldDB" id="A0A2A9CQW1"/>
<feature type="transmembrane region" description="Helical" evidence="2">
    <location>
        <begin position="209"/>
        <end position="228"/>
    </location>
</feature>
<sequence length="234" mass="24410">MTDPESTEPATGPDFVEAVTPAQPPTSPVVVPPEPSQFSYPAPTPPLTNAFPAPGIELPPYAESASAPGVPAAAAAAADTTEGWWKEAPVHERVGRGLLFSLGAIVVGVVLTMILYKVGFIASITSFAMAYAAIWLYTLGAGAPPRKGVWGVLVVIVVGVALSIVSMVVTDVLGFLATELPDAALADKLDTIIYNLGRGEVWSEYTTDILMYVVFAALGTFGLVRQLGRARKAA</sequence>
<evidence type="ECO:0000313" key="3">
    <source>
        <dbReference type="EMBL" id="PFG15929.1"/>
    </source>
</evidence>
<evidence type="ECO:0000313" key="4">
    <source>
        <dbReference type="Proteomes" id="UP000226079"/>
    </source>
</evidence>
<keyword evidence="2" id="KW-0812">Transmembrane</keyword>
<proteinExistence type="predicted"/>
<feature type="transmembrane region" description="Helical" evidence="2">
    <location>
        <begin position="94"/>
        <end position="114"/>
    </location>
</feature>
<keyword evidence="2" id="KW-1133">Transmembrane helix</keyword>
<comment type="caution">
    <text evidence="3">The sequence shown here is derived from an EMBL/GenBank/DDBJ whole genome shotgun (WGS) entry which is preliminary data.</text>
</comment>
<evidence type="ECO:0000256" key="1">
    <source>
        <dbReference type="SAM" id="MobiDB-lite"/>
    </source>
</evidence>